<organism evidence="1">
    <name type="scientific">Fagus sylvatica</name>
    <name type="common">Beechnut</name>
    <dbReference type="NCBI Taxonomy" id="28930"/>
    <lineage>
        <taxon>Eukaryota</taxon>
        <taxon>Viridiplantae</taxon>
        <taxon>Streptophyta</taxon>
        <taxon>Embryophyta</taxon>
        <taxon>Tracheophyta</taxon>
        <taxon>Spermatophyta</taxon>
        <taxon>Magnoliopsida</taxon>
        <taxon>eudicotyledons</taxon>
        <taxon>Gunneridae</taxon>
        <taxon>Pentapetalae</taxon>
        <taxon>rosids</taxon>
        <taxon>fabids</taxon>
        <taxon>Fagales</taxon>
        <taxon>Fagaceae</taxon>
        <taxon>Fagus</taxon>
    </lineage>
</organism>
<accession>A0A2N9I299</accession>
<dbReference type="AlphaFoldDB" id="A0A2N9I299"/>
<reference evidence="1" key="1">
    <citation type="submission" date="2018-02" db="EMBL/GenBank/DDBJ databases">
        <authorList>
            <person name="Cohen D.B."/>
            <person name="Kent A.D."/>
        </authorList>
    </citation>
    <scope>NUCLEOTIDE SEQUENCE</scope>
</reference>
<protein>
    <submittedName>
        <fullName evidence="1">Uncharacterized protein</fullName>
    </submittedName>
</protein>
<evidence type="ECO:0000313" key="1">
    <source>
        <dbReference type="EMBL" id="SPD18123.1"/>
    </source>
</evidence>
<sequence length="82" mass="9039">MQKRPRTRRCYAVIILRKMGSREEVPNDGEAAGNTSIALFGLGISIRALAARDFGARKGSRVDSGWAWVEAVFGVETMVQKK</sequence>
<proteinExistence type="predicted"/>
<name>A0A2N9I299_FAGSY</name>
<gene>
    <name evidence="1" type="ORF">FSB_LOCUS46005</name>
</gene>
<dbReference type="EMBL" id="OIVN01004562">
    <property type="protein sequence ID" value="SPD18123.1"/>
    <property type="molecule type" value="Genomic_DNA"/>
</dbReference>